<dbReference type="Gene3D" id="3.40.50.1820">
    <property type="entry name" value="alpha/beta hydrolase"/>
    <property type="match status" value="1"/>
</dbReference>
<evidence type="ECO:0000313" key="10">
    <source>
        <dbReference type="EMBL" id="MBH9578551.1"/>
    </source>
</evidence>
<comment type="subcellular location">
    <subcellularLocation>
        <location evidence="2">Secreted</location>
    </subcellularLocation>
</comment>
<dbReference type="Pfam" id="PF24708">
    <property type="entry name" value="Lip_C"/>
    <property type="match status" value="1"/>
</dbReference>
<organism evidence="10 11">
    <name type="scientific">Inhella proteolytica</name>
    <dbReference type="NCBI Taxonomy" id="2795029"/>
    <lineage>
        <taxon>Bacteria</taxon>
        <taxon>Pseudomonadati</taxon>
        <taxon>Pseudomonadota</taxon>
        <taxon>Betaproteobacteria</taxon>
        <taxon>Burkholderiales</taxon>
        <taxon>Sphaerotilaceae</taxon>
        <taxon>Inhella</taxon>
    </lineage>
</organism>
<dbReference type="InterPro" id="IPR029058">
    <property type="entry name" value="AB_hydrolase_fold"/>
</dbReference>
<sequence>MQRWWIAMAMAGLAAFAPAAQAANEDPIVLVHGFGGWGRDEVFGYKHWGGNLDLQEFLKGQGHPTVTVAMGPTSSNWDRAAEAYAQIKGGCVDYGAAHAARHGHARHGRCYTALYSGWSAAKRVHLVSHSQGGPTSNMLIELLRNGSAAERAATGAATSPLFTGGKDWVHSHTSMAGAHNGTTFGRLTSFNEFAKQLLKVVAGAVGASGADALPFDFKLDQWGLKRQPGESQASYANRVWASSIWNTQDVALYSLSPEGAAAENQWVKTSPEVIYFSYSVGTTYREPLFGNHLPDFNTNLALSPFATGMGVYRALGTGWLQNDGVVNTISMKAPFGAPTREYDGTARKGWWNHLGHLQADHWDVVGSGDLARNLGPNPYLRDLYLSIARRLKAL</sequence>
<keyword evidence="6" id="KW-0378">Hydrolase</keyword>
<dbReference type="EMBL" id="JAEDAK010000013">
    <property type="protein sequence ID" value="MBH9578551.1"/>
    <property type="molecule type" value="Genomic_DNA"/>
</dbReference>
<dbReference type="Proteomes" id="UP000613266">
    <property type="component" value="Unassembled WGS sequence"/>
</dbReference>
<evidence type="ECO:0000256" key="2">
    <source>
        <dbReference type="ARBA" id="ARBA00004613"/>
    </source>
</evidence>
<keyword evidence="7" id="KW-0443">Lipid metabolism</keyword>
<evidence type="ECO:0000256" key="5">
    <source>
        <dbReference type="ARBA" id="ARBA00022729"/>
    </source>
</evidence>
<evidence type="ECO:0000313" key="11">
    <source>
        <dbReference type="Proteomes" id="UP000613266"/>
    </source>
</evidence>
<dbReference type="InterPro" id="IPR056304">
    <property type="entry name" value="Lip-like_C"/>
</dbReference>
<dbReference type="EC" id="3.1.1.3" evidence="3"/>
<feature type="signal peptide" evidence="8">
    <location>
        <begin position="1"/>
        <end position="22"/>
    </location>
</feature>
<keyword evidence="5 8" id="KW-0732">Signal</keyword>
<evidence type="ECO:0000256" key="1">
    <source>
        <dbReference type="ARBA" id="ARBA00001024"/>
    </source>
</evidence>
<feature type="chain" id="PRO_5037826037" description="triacylglycerol lipase" evidence="8">
    <location>
        <begin position="23"/>
        <end position="394"/>
    </location>
</feature>
<dbReference type="GO" id="GO:0006629">
    <property type="term" value="P:lipid metabolic process"/>
    <property type="evidence" value="ECO:0007669"/>
    <property type="project" value="UniProtKB-KW"/>
</dbReference>
<evidence type="ECO:0000256" key="6">
    <source>
        <dbReference type="ARBA" id="ARBA00022801"/>
    </source>
</evidence>
<evidence type="ECO:0000256" key="4">
    <source>
        <dbReference type="ARBA" id="ARBA00022525"/>
    </source>
</evidence>
<dbReference type="PANTHER" id="PTHR34043:SF3">
    <property type="entry name" value="ALPHA_BETA-HYDROLASES SUPERFAMILY PROTEIN"/>
    <property type="match status" value="1"/>
</dbReference>
<comment type="catalytic activity">
    <reaction evidence="1">
        <text>a triacylglycerol + H2O = a diacylglycerol + a fatty acid + H(+)</text>
        <dbReference type="Rhea" id="RHEA:12044"/>
        <dbReference type="ChEBI" id="CHEBI:15377"/>
        <dbReference type="ChEBI" id="CHEBI:15378"/>
        <dbReference type="ChEBI" id="CHEBI:17855"/>
        <dbReference type="ChEBI" id="CHEBI:18035"/>
        <dbReference type="ChEBI" id="CHEBI:28868"/>
        <dbReference type="EC" id="3.1.1.3"/>
    </reaction>
</comment>
<reference evidence="10" key="1">
    <citation type="submission" date="2020-12" db="EMBL/GenBank/DDBJ databases">
        <title>The genome sequence of Inhella sp. 1Y17.</title>
        <authorList>
            <person name="Liu Y."/>
        </authorList>
    </citation>
    <scope>NUCLEOTIDE SEQUENCE</scope>
    <source>
        <strain evidence="10">1Y17</strain>
    </source>
</reference>
<dbReference type="GO" id="GO:0005576">
    <property type="term" value="C:extracellular region"/>
    <property type="evidence" value="ECO:0007669"/>
    <property type="project" value="UniProtKB-SubCell"/>
</dbReference>
<accession>A0A931NHS7</accession>
<dbReference type="SUPFAM" id="SSF53474">
    <property type="entry name" value="alpha/beta-Hydrolases"/>
    <property type="match status" value="1"/>
</dbReference>
<dbReference type="AlphaFoldDB" id="A0A931NHS7"/>
<dbReference type="PANTHER" id="PTHR34043">
    <property type="entry name" value="ALPHA/BETA-HYDROLASES SUPERFAMILY PROTEIN"/>
    <property type="match status" value="1"/>
</dbReference>
<proteinExistence type="predicted"/>
<keyword evidence="11" id="KW-1185">Reference proteome</keyword>
<evidence type="ECO:0000256" key="7">
    <source>
        <dbReference type="ARBA" id="ARBA00023098"/>
    </source>
</evidence>
<keyword evidence="4" id="KW-0964">Secreted</keyword>
<evidence type="ECO:0000259" key="9">
    <source>
        <dbReference type="Pfam" id="PF24708"/>
    </source>
</evidence>
<feature type="domain" description="Lipase-like C-terminal" evidence="9">
    <location>
        <begin position="24"/>
        <end position="368"/>
    </location>
</feature>
<evidence type="ECO:0000256" key="8">
    <source>
        <dbReference type="SAM" id="SignalP"/>
    </source>
</evidence>
<dbReference type="RefSeq" id="WP_198112323.1">
    <property type="nucleotide sequence ID" value="NZ_JAEDAK010000013.1"/>
</dbReference>
<name>A0A931NHS7_9BURK</name>
<gene>
    <name evidence="10" type="ORF">I7X39_16790</name>
</gene>
<protein>
    <recommendedName>
        <fullName evidence="3">triacylglycerol lipase</fullName>
        <ecNumber evidence="3">3.1.1.3</ecNumber>
    </recommendedName>
</protein>
<evidence type="ECO:0000256" key="3">
    <source>
        <dbReference type="ARBA" id="ARBA00013279"/>
    </source>
</evidence>
<dbReference type="GO" id="GO:0004806">
    <property type="term" value="F:triacylglycerol lipase activity"/>
    <property type="evidence" value="ECO:0007669"/>
    <property type="project" value="UniProtKB-EC"/>
</dbReference>
<comment type="caution">
    <text evidence="10">The sequence shown here is derived from an EMBL/GenBank/DDBJ whole genome shotgun (WGS) entry which is preliminary data.</text>
</comment>